<keyword evidence="6" id="KW-0378">Hydrolase</keyword>
<accession>A0A368HAT2</accession>
<comment type="caution">
    <text evidence="10">The sequence shown here is derived from an EMBL/GenBank/DDBJ whole genome shotgun (WGS) entry which is preliminary data.</text>
</comment>
<dbReference type="Pfam" id="PF13359">
    <property type="entry name" value="DDE_Tnp_4"/>
    <property type="match status" value="1"/>
</dbReference>
<dbReference type="PANTHER" id="PTHR22930:SF289">
    <property type="entry name" value="DDE TNP4 DOMAIN-CONTAINING PROTEIN-RELATED"/>
    <property type="match status" value="1"/>
</dbReference>
<name>A0A368HAT2_ANCCA</name>
<dbReference type="GO" id="GO:0004518">
    <property type="term" value="F:nuclease activity"/>
    <property type="evidence" value="ECO:0007669"/>
    <property type="project" value="UniProtKB-KW"/>
</dbReference>
<keyword evidence="5" id="KW-0479">Metal-binding</keyword>
<evidence type="ECO:0000313" key="11">
    <source>
        <dbReference type="Proteomes" id="UP000252519"/>
    </source>
</evidence>
<dbReference type="GO" id="GO:0005634">
    <property type="term" value="C:nucleus"/>
    <property type="evidence" value="ECO:0007669"/>
    <property type="project" value="UniProtKB-SubCell"/>
</dbReference>
<evidence type="ECO:0000256" key="5">
    <source>
        <dbReference type="ARBA" id="ARBA00022723"/>
    </source>
</evidence>
<evidence type="ECO:0000256" key="1">
    <source>
        <dbReference type="ARBA" id="ARBA00001968"/>
    </source>
</evidence>
<evidence type="ECO:0000256" key="4">
    <source>
        <dbReference type="ARBA" id="ARBA00022722"/>
    </source>
</evidence>
<keyword evidence="11" id="KW-1185">Reference proteome</keyword>
<protein>
    <submittedName>
        <fullName evidence="10">Uncharacterized protein</fullName>
    </submittedName>
</protein>
<sequence>MLDFERNVETFFSKYRFRPMDVQKIVRTLSPLLPENGFEPWEISKLNQVLITLRYLATNSHQTVIADVFGVSQKAVSDVITRVVDALNHPMIEDKFLRFWVSERWCLRRSREFTRQSKCGGLRRRMPHPHPPSDQLRNNYYCRKACCAVNVVAVVDARGRFTYINCGFAGRHHDSFIWRNSQASWEFEEGRARPGYRLLGDAGSANSSNVMTPYRQNAARADRRKRRFNKEHAKARNVVEKGFGALKRRARKAFSGSYTT</sequence>
<evidence type="ECO:0000256" key="6">
    <source>
        <dbReference type="ARBA" id="ARBA00022801"/>
    </source>
</evidence>
<comment type="subcellular location">
    <subcellularLocation>
        <location evidence="2">Nucleus</location>
    </subcellularLocation>
</comment>
<dbReference type="Pfam" id="PF13613">
    <property type="entry name" value="HTH_Tnp_4"/>
    <property type="match status" value="1"/>
</dbReference>
<evidence type="ECO:0000256" key="3">
    <source>
        <dbReference type="ARBA" id="ARBA00006958"/>
    </source>
</evidence>
<proteinExistence type="inferred from homology"/>
<dbReference type="InterPro" id="IPR027805">
    <property type="entry name" value="Transposase_HTH_dom"/>
</dbReference>
<feature type="domain" description="DDE Tnp4" evidence="8">
    <location>
        <begin position="135"/>
        <end position="249"/>
    </location>
</feature>
<keyword evidence="7" id="KW-0539">Nucleus</keyword>
<dbReference type="GO" id="GO:0016787">
    <property type="term" value="F:hydrolase activity"/>
    <property type="evidence" value="ECO:0007669"/>
    <property type="project" value="UniProtKB-KW"/>
</dbReference>
<evidence type="ECO:0000313" key="10">
    <source>
        <dbReference type="EMBL" id="RCN53712.1"/>
    </source>
</evidence>
<dbReference type="STRING" id="29170.A0A368HAT2"/>
<gene>
    <name evidence="10" type="ORF">ANCCAN_00206</name>
</gene>
<evidence type="ECO:0000259" key="9">
    <source>
        <dbReference type="Pfam" id="PF13613"/>
    </source>
</evidence>
<evidence type="ECO:0000259" key="8">
    <source>
        <dbReference type="Pfam" id="PF13359"/>
    </source>
</evidence>
<dbReference type="GO" id="GO:0046872">
    <property type="term" value="F:metal ion binding"/>
    <property type="evidence" value="ECO:0007669"/>
    <property type="project" value="UniProtKB-KW"/>
</dbReference>
<dbReference type="InterPro" id="IPR045249">
    <property type="entry name" value="HARBI1-like"/>
</dbReference>
<comment type="cofactor">
    <cofactor evidence="1">
        <name>a divalent metal cation</name>
        <dbReference type="ChEBI" id="CHEBI:60240"/>
    </cofactor>
</comment>
<evidence type="ECO:0000256" key="2">
    <source>
        <dbReference type="ARBA" id="ARBA00004123"/>
    </source>
</evidence>
<dbReference type="InterPro" id="IPR027806">
    <property type="entry name" value="HARBI1_dom"/>
</dbReference>
<dbReference type="EMBL" id="JOJR01000001">
    <property type="protein sequence ID" value="RCN53712.1"/>
    <property type="molecule type" value="Genomic_DNA"/>
</dbReference>
<dbReference type="AlphaFoldDB" id="A0A368HAT2"/>
<comment type="similarity">
    <text evidence="3">Belongs to the HARBI1 family.</text>
</comment>
<dbReference type="OrthoDB" id="5855143at2759"/>
<organism evidence="10 11">
    <name type="scientific">Ancylostoma caninum</name>
    <name type="common">Dog hookworm</name>
    <dbReference type="NCBI Taxonomy" id="29170"/>
    <lineage>
        <taxon>Eukaryota</taxon>
        <taxon>Metazoa</taxon>
        <taxon>Ecdysozoa</taxon>
        <taxon>Nematoda</taxon>
        <taxon>Chromadorea</taxon>
        <taxon>Rhabditida</taxon>
        <taxon>Rhabditina</taxon>
        <taxon>Rhabditomorpha</taxon>
        <taxon>Strongyloidea</taxon>
        <taxon>Ancylostomatidae</taxon>
        <taxon>Ancylostomatinae</taxon>
        <taxon>Ancylostoma</taxon>
    </lineage>
</organism>
<reference evidence="10 11" key="1">
    <citation type="submission" date="2014-10" db="EMBL/GenBank/DDBJ databases">
        <title>Draft genome of the hookworm Ancylostoma caninum.</title>
        <authorList>
            <person name="Mitreva M."/>
        </authorList>
    </citation>
    <scope>NUCLEOTIDE SEQUENCE [LARGE SCALE GENOMIC DNA]</scope>
    <source>
        <strain evidence="10 11">Baltimore</strain>
    </source>
</reference>
<keyword evidence="4" id="KW-0540">Nuclease</keyword>
<feature type="domain" description="Transposase Helix-turn-helix" evidence="9">
    <location>
        <begin position="44"/>
        <end position="88"/>
    </location>
</feature>
<evidence type="ECO:0000256" key="7">
    <source>
        <dbReference type="ARBA" id="ARBA00023242"/>
    </source>
</evidence>
<dbReference type="PANTHER" id="PTHR22930">
    <property type="match status" value="1"/>
</dbReference>
<dbReference type="Proteomes" id="UP000252519">
    <property type="component" value="Unassembled WGS sequence"/>
</dbReference>